<dbReference type="SUPFAM" id="SSF53335">
    <property type="entry name" value="S-adenosyl-L-methionine-dependent methyltransferases"/>
    <property type="match status" value="1"/>
</dbReference>
<accession>A0A419X715</accession>
<organism evidence="9 10">
    <name type="scientific">Marinifilum flexuosum</name>
    <dbReference type="NCBI Taxonomy" id="1117708"/>
    <lineage>
        <taxon>Bacteria</taxon>
        <taxon>Pseudomonadati</taxon>
        <taxon>Bacteroidota</taxon>
        <taxon>Bacteroidia</taxon>
        <taxon>Marinilabiliales</taxon>
        <taxon>Marinifilaceae</taxon>
    </lineage>
</organism>
<dbReference type="AlphaFoldDB" id="A0A419X715"/>
<dbReference type="InterPro" id="IPR018117">
    <property type="entry name" value="C5_DNA_meth_AS"/>
</dbReference>
<dbReference type="Proteomes" id="UP000284531">
    <property type="component" value="Unassembled WGS sequence"/>
</dbReference>
<dbReference type="RefSeq" id="WP_120238372.1">
    <property type="nucleotide sequence ID" value="NZ_RAPQ01000008.1"/>
</dbReference>
<dbReference type="InterPro" id="IPR050750">
    <property type="entry name" value="C5-MTase"/>
</dbReference>
<evidence type="ECO:0000256" key="3">
    <source>
        <dbReference type="ARBA" id="ARBA00022691"/>
    </source>
</evidence>
<comment type="similarity">
    <text evidence="6 7">Belongs to the class I-like SAM-binding methyltransferase superfamily. C5-methyltransferase family.</text>
</comment>
<evidence type="ECO:0000313" key="10">
    <source>
        <dbReference type="Proteomes" id="UP000284531"/>
    </source>
</evidence>
<evidence type="ECO:0000256" key="1">
    <source>
        <dbReference type="ARBA" id="ARBA00022603"/>
    </source>
</evidence>
<dbReference type="PROSITE" id="PS51679">
    <property type="entry name" value="SAM_MT_C5"/>
    <property type="match status" value="1"/>
</dbReference>
<dbReference type="PRINTS" id="PR00105">
    <property type="entry name" value="C5METTRFRASE"/>
</dbReference>
<evidence type="ECO:0000256" key="7">
    <source>
        <dbReference type="RuleBase" id="RU000416"/>
    </source>
</evidence>
<sequence length="493" mass="57271">MSKFTFIDLFAGIGGFRLGLVSNGGKCVGFSEIDRDAISTYCENYDEEESENLGDIRKLKEIPDCDILTAGVPCQSWSIAGKNLGFDDDRGQLWNDTIYLLNKNRPKAFIFENVKGLRDPRNREAFKYILDRIKKAGYFANYYLINSHDYGVPQNRQRVYIIGFREESYYDKFNIPPKIQEGKKLYHYLSDLPNETIKKEKIDPETLFGEYKPVARTKFQKMDELNDFFLFNDIRNGHSTIHSWDLQETTEREKQICHLLLTNRRKKIYGSFDGNALSFDHFKSLDSEITNDELKELVKKEILKEVDYTFRVIDLNGYLLSASEELILEHAVDDILNLEKLKNSHELKKKKVNYRRGLDSLLKKSIISSIEKRYDFKNSKISSGIKGINRIYLPISDVFSTLVASDTNDFIATRNIVSNTPEDFKDKFLKEIVEKSNYRKISKEEALMIQGFPKEFKLPIKRNRWMKLIGNSVSVPVIEKLCQAILETGLFNE</sequence>
<keyword evidence="3 6" id="KW-0949">S-adenosyl-L-methionine</keyword>
<keyword evidence="4" id="KW-0680">Restriction system</keyword>
<evidence type="ECO:0000256" key="5">
    <source>
        <dbReference type="ARBA" id="ARBA00047422"/>
    </source>
</evidence>
<reference evidence="9 10" key="1">
    <citation type="submission" date="2018-09" db="EMBL/GenBank/DDBJ databases">
        <title>Genomic Encyclopedia of Archaeal and Bacterial Type Strains, Phase II (KMG-II): from individual species to whole genera.</title>
        <authorList>
            <person name="Goeker M."/>
        </authorList>
    </citation>
    <scope>NUCLEOTIDE SEQUENCE [LARGE SCALE GENOMIC DNA]</scope>
    <source>
        <strain evidence="9 10">DSM 21950</strain>
    </source>
</reference>
<dbReference type="EC" id="2.1.1.37" evidence="8"/>
<name>A0A419X715_9BACT</name>
<comment type="caution">
    <text evidence="9">The sequence shown here is derived from an EMBL/GenBank/DDBJ whole genome shotgun (WGS) entry which is preliminary data.</text>
</comment>
<dbReference type="EMBL" id="RAPQ01000008">
    <property type="protein sequence ID" value="RKE03485.1"/>
    <property type="molecule type" value="Genomic_DNA"/>
</dbReference>
<dbReference type="Gene3D" id="3.40.50.150">
    <property type="entry name" value="Vaccinia Virus protein VP39"/>
    <property type="match status" value="1"/>
</dbReference>
<dbReference type="GO" id="GO:0032259">
    <property type="term" value="P:methylation"/>
    <property type="evidence" value="ECO:0007669"/>
    <property type="project" value="UniProtKB-KW"/>
</dbReference>
<evidence type="ECO:0000313" key="9">
    <source>
        <dbReference type="EMBL" id="RKE03485.1"/>
    </source>
</evidence>
<dbReference type="OrthoDB" id="32195at2"/>
<dbReference type="InterPro" id="IPR001525">
    <property type="entry name" value="C5_MeTfrase"/>
</dbReference>
<dbReference type="Pfam" id="PF00145">
    <property type="entry name" value="DNA_methylase"/>
    <property type="match status" value="1"/>
</dbReference>
<dbReference type="Gene3D" id="3.90.120.10">
    <property type="entry name" value="DNA Methylase, subunit A, domain 2"/>
    <property type="match status" value="1"/>
</dbReference>
<comment type="catalytic activity">
    <reaction evidence="5 8">
        <text>a 2'-deoxycytidine in DNA + S-adenosyl-L-methionine = a 5-methyl-2'-deoxycytidine in DNA + S-adenosyl-L-homocysteine + H(+)</text>
        <dbReference type="Rhea" id="RHEA:13681"/>
        <dbReference type="Rhea" id="RHEA-COMP:11369"/>
        <dbReference type="Rhea" id="RHEA-COMP:11370"/>
        <dbReference type="ChEBI" id="CHEBI:15378"/>
        <dbReference type="ChEBI" id="CHEBI:57856"/>
        <dbReference type="ChEBI" id="CHEBI:59789"/>
        <dbReference type="ChEBI" id="CHEBI:85452"/>
        <dbReference type="ChEBI" id="CHEBI:85454"/>
        <dbReference type="EC" id="2.1.1.37"/>
    </reaction>
</comment>
<evidence type="ECO:0000256" key="6">
    <source>
        <dbReference type="PROSITE-ProRule" id="PRU01016"/>
    </source>
</evidence>
<dbReference type="InterPro" id="IPR029063">
    <property type="entry name" value="SAM-dependent_MTases_sf"/>
</dbReference>
<evidence type="ECO:0000256" key="4">
    <source>
        <dbReference type="ARBA" id="ARBA00022747"/>
    </source>
</evidence>
<dbReference type="GO" id="GO:0003886">
    <property type="term" value="F:DNA (cytosine-5-)-methyltransferase activity"/>
    <property type="evidence" value="ECO:0007669"/>
    <property type="project" value="UniProtKB-EC"/>
</dbReference>
<gene>
    <name evidence="9" type="ORF">BXY64_0490</name>
</gene>
<dbReference type="InterPro" id="IPR031303">
    <property type="entry name" value="C5_meth_CS"/>
</dbReference>
<evidence type="ECO:0000256" key="2">
    <source>
        <dbReference type="ARBA" id="ARBA00022679"/>
    </source>
</evidence>
<dbReference type="PANTHER" id="PTHR46098">
    <property type="entry name" value="TRNA (CYTOSINE(38)-C(5))-METHYLTRANSFERASE"/>
    <property type="match status" value="1"/>
</dbReference>
<proteinExistence type="inferred from homology"/>
<dbReference type="PROSITE" id="PS00094">
    <property type="entry name" value="C5_MTASE_1"/>
    <property type="match status" value="1"/>
</dbReference>
<keyword evidence="2 6" id="KW-0808">Transferase</keyword>
<dbReference type="GO" id="GO:0009307">
    <property type="term" value="P:DNA restriction-modification system"/>
    <property type="evidence" value="ECO:0007669"/>
    <property type="project" value="UniProtKB-KW"/>
</dbReference>
<dbReference type="PANTHER" id="PTHR46098:SF1">
    <property type="entry name" value="TRNA (CYTOSINE(38)-C(5))-METHYLTRANSFERASE"/>
    <property type="match status" value="1"/>
</dbReference>
<dbReference type="PROSITE" id="PS00095">
    <property type="entry name" value="C5_MTASE_2"/>
    <property type="match status" value="1"/>
</dbReference>
<dbReference type="NCBIfam" id="TIGR00675">
    <property type="entry name" value="dcm"/>
    <property type="match status" value="1"/>
</dbReference>
<evidence type="ECO:0000256" key="8">
    <source>
        <dbReference type="RuleBase" id="RU000417"/>
    </source>
</evidence>
<keyword evidence="10" id="KW-1185">Reference proteome</keyword>
<keyword evidence="1 6" id="KW-0489">Methyltransferase</keyword>
<feature type="active site" evidence="6">
    <location>
        <position position="74"/>
    </location>
</feature>
<protein>
    <recommendedName>
        <fullName evidence="8">Cytosine-specific methyltransferase</fullName>
        <ecNumber evidence="8">2.1.1.37</ecNumber>
    </recommendedName>
</protein>